<evidence type="ECO:0000313" key="1">
    <source>
        <dbReference type="EMBL" id="KAI8568061.1"/>
    </source>
</evidence>
<protein>
    <submittedName>
        <fullName evidence="1">Uncharacterized protein</fullName>
    </submittedName>
</protein>
<accession>A0ACC0PR31</accession>
<name>A0ACC0PR31_RHOML</name>
<gene>
    <name evidence="1" type="ORF">RHMOL_Rhmol02G0168200</name>
</gene>
<keyword evidence="2" id="KW-1185">Reference proteome</keyword>
<comment type="caution">
    <text evidence="1">The sequence shown here is derived from an EMBL/GenBank/DDBJ whole genome shotgun (WGS) entry which is preliminary data.</text>
</comment>
<dbReference type="EMBL" id="CM046389">
    <property type="protein sequence ID" value="KAI8568061.1"/>
    <property type="molecule type" value="Genomic_DNA"/>
</dbReference>
<dbReference type="Proteomes" id="UP001062846">
    <property type="component" value="Chromosome 2"/>
</dbReference>
<reference evidence="1" key="1">
    <citation type="submission" date="2022-02" db="EMBL/GenBank/DDBJ databases">
        <title>Plant Genome Project.</title>
        <authorList>
            <person name="Zhang R.-G."/>
        </authorList>
    </citation>
    <scope>NUCLEOTIDE SEQUENCE</scope>
    <source>
        <strain evidence="1">AT1</strain>
    </source>
</reference>
<sequence>MQIKLKEKKSVTVVEIGQGSGGAERRRLSDRVMEKRRGGDRRDGRSRDLVSSSSSDWGCLTEIGEKRDDRCSLFACERMRGRGEPERTVEARDCR</sequence>
<evidence type="ECO:0000313" key="2">
    <source>
        <dbReference type="Proteomes" id="UP001062846"/>
    </source>
</evidence>
<organism evidence="1 2">
    <name type="scientific">Rhododendron molle</name>
    <name type="common">Chinese azalea</name>
    <name type="synonym">Azalea mollis</name>
    <dbReference type="NCBI Taxonomy" id="49168"/>
    <lineage>
        <taxon>Eukaryota</taxon>
        <taxon>Viridiplantae</taxon>
        <taxon>Streptophyta</taxon>
        <taxon>Embryophyta</taxon>
        <taxon>Tracheophyta</taxon>
        <taxon>Spermatophyta</taxon>
        <taxon>Magnoliopsida</taxon>
        <taxon>eudicotyledons</taxon>
        <taxon>Gunneridae</taxon>
        <taxon>Pentapetalae</taxon>
        <taxon>asterids</taxon>
        <taxon>Ericales</taxon>
        <taxon>Ericaceae</taxon>
        <taxon>Ericoideae</taxon>
        <taxon>Rhodoreae</taxon>
        <taxon>Rhododendron</taxon>
    </lineage>
</organism>
<proteinExistence type="predicted"/>